<dbReference type="EMBL" id="JAGGKS010000004">
    <property type="protein sequence ID" value="MBP1925749.1"/>
    <property type="molecule type" value="Genomic_DNA"/>
</dbReference>
<dbReference type="RefSeq" id="WP_209511493.1">
    <property type="nucleotide sequence ID" value="NZ_JAGGKS010000004.1"/>
</dbReference>
<keyword evidence="3" id="KW-0282">Flagellum</keyword>
<organism evidence="3 4">
    <name type="scientific">Sedimentibacter acidaminivorans</name>
    <dbReference type="NCBI Taxonomy" id="913099"/>
    <lineage>
        <taxon>Bacteria</taxon>
        <taxon>Bacillati</taxon>
        <taxon>Bacillota</taxon>
        <taxon>Tissierellia</taxon>
        <taxon>Sedimentibacter</taxon>
    </lineage>
</organism>
<keyword evidence="3" id="KW-0966">Cell projection</keyword>
<keyword evidence="2" id="KW-1005">Bacterial flagellum biogenesis</keyword>
<proteinExistence type="inferred from homology"/>
<evidence type="ECO:0000256" key="2">
    <source>
        <dbReference type="ARBA" id="ARBA00022795"/>
    </source>
</evidence>
<sequence>MEINAYNVNSTTLATNSVSANSSSLGMNDFLNLLVAQMKNQDSLNPMDNTEFVSQLAQFSSLQAMSNLEERSKQSQATSLIGKTVVMANYDNKGDLEITEGVVEKVTIYGGETYLYVDGEAFDLSNIMEIKAKEDSNVVEETLGNILDEMIIMNSKETENETGVDAENSEQSE</sequence>
<protein>
    <submittedName>
        <fullName evidence="3">Flagellar basal-body rod modification protein FlgD</fullName>
    </submittedName>
</protein>
<keyword evidence="4" id="KW-1185">Reference proteome</keyword>
<reference evidence="3 4" key="1">
    <citation type="submission" date="2021-03" db="EMBL/GenBank/DDBJ databases">
        <title>Genomic Encyclopedia of Type Strains, Phase IV (KMG-IV): sequencing the most valuable type-strain genomes for metagenomic binning, comparative biology and taxonomic classification.</title>
        <authorList>
            <person name="Goeker M."/>
        </authorList>
    </citation>
    <scope>NUCLEOTIDE SEQUENCE [LARGE SCALE GENOMIC DNA]</scope>
    <source>
        <strain evidence="3 4">DSM 24004</strain>
    </source>
</reference>
<name>A0ABS4GDN3_9FIRM</name>
<evidence type="ECO:0000256" key="1">
    <source>
        <dbReference type="ARBA" id="ARBA00010577"/>
    </source>
</evidence>
<dbReference type="Pfam" id="PF03963">
    <property type="entry name" value="FlgD"/>
    <property type="match status" value="1"/>
</dbReference>
<gene>
    <name evidence="3" type="ORF">J2Z76_001610</name>
</gene>
<comment type="caution">
    <text evidence="3">The sequence shown here is derived from an EMBL/GenBank/DDBJ whole genome shotgun (WGS) entry which is preliminary data.</text>
</comment>
<accession>A0ABS4GDN3</accession>
<dbReference type="InterPro" id="IPR005648">
    <property type="entry name" value="FlgD"/>
</dbReference>
<keyword evidence="3" id="KW-0969">Cilium</keyword>
<evidence type="ECO:0000313" key="3">
    <source>
        <dbReference type="EMBL" id="MBP1925749.1"/>
    </source>
</evidence>
<comment type="similarity">
    <text evidence="1">Belongs to the FlgD family.</text>
</comment>
<evidence type="ECO:0000313" key="4">
    <source>
        <dbReference type="Proteomes" id="UP001519342"/>
    </source>
</evidence>
<dbReference type="Proteomes" id="UP001519342">
    <property type="component" value="Unassembled WGS sequence"/>
</dbReference>